<keyword evidence="6" id="KW-0227">DNA damage</keyword>
<keyword evidence="7" id="KW-0378">Hydrolase</keyword>
<evidence type="ECO:0000259" key="19">
    <source>
        <dbReference type="PROSITE" id="PS51194"/>
    </source>
</evidence>
<dbReference type="SUPFAM" id="SSF46785">
    <property type="entry name" value="Winged helix' DNA-binding domain"/>
    <property type="match status" value="1"/>
</dbReference>
<dbReference type="NCBIfam" id="TIGR00614">
    <property type="entry name" value="recQ_fam"/>
    <property type="match status" value="1"/>
</dbReference>
<dbReference type="InterPro" id="IPR044876">
    <property type="entry name" value="HRDC_dom_sf"/>
</dbReference>
<keyword evidence="14" id="KW-0413">Isomerase</keyword>
<evidence type="ECO:0000256" key="1">
    <source>
        <dbReference type="ARBA" id="ARBA00001946"/>
    </source>
</evidence>
<dbReference type="CDD" id="cd17920">
    <property type="entry name" value="DEXHc_RecQ"/>
    <property type="match status" value="1"/>
</dbReference>
<dbReference type="Proteomes" id="UP000030700">
    <property type="component" value="Unassembled WGS sequence"/>
</dbReference>
<dbReference type="GO" id="GO:0043590">
    <property type="term" value="C:bacterial nucleoid"/>
    <property type="evidence" value="ECO:0007669"/>
    <property type="project" value="TreeGrafter"/>
</dbReference>
<keyword evidence="5" id="KW-0547">Nucleotide-binding</keyword>
<comment type="cofactor">
    <cofactor evidence="2">
        <name>Zn(2+)</name>
        <dbReference type="ChEBI" id="CHEBI:29105"/>
    </cofactor>
</comment>
<dbReference type="Pfam" id="PF00270">
    <property type="entry name" value="DEAD"/>
    <property type="match status" value="1"/>
</dbReference>
<dbReference type="Gene3D" id="3.40.50.300">
    <property type="entry name" value="P-loop containing nucleotide triphosphate hydrolases"/>
    <property type="match status" value="2"/>
</dbReference>
<dbReference type="PROSITE" id="PS51192">
    <property type="entry name" value="HELICASE_ATP_BIND_1"/>
    <property type="match status" value="1"/>
</dbReference>
<name>A0A081BLC8_9BACT</name>
<dbReference type="Pfam" id="PF14493">
    <property type="entry name" value="HTH_40"/>
    <property type="match status" value="1"/>
</dbReference>
<evidence type="ECO:0000256" key="6">
    <source>
        <dbReference type="ARBA" id="ARBA00022763"/>
    </source>
</evidence>
<dbReference type="GO" id="GO:0009432">
    <property type="term" value="P:SOS response"/>
    <property type="evidence" value="ECO:0007669"/>
    <property type="project" value="UniProtKB-UniRule"/>
</dbReference>
<evidence type="ECO:0000256" key="9">
    <source>
        <dbReference type="ARBA" id="ARBA00022833"/>
    </source>
</evidence>
<dbReference type="SUPFAM" id="SSF52540">
    <property type="entry name" value="P-loop containing nucleoside triphosphate hydrolases"/>
    <property type="match status" value="1"/>
</dbReference>
<evidence type="ECO:0000256" key="15">
    <source>
        <dbReference type="ARBA" id="ARBA00034617"/>
    </source>
</evidence>
<evidence type="ECO:0000256" key="3">
    <source>
        <dbReference type="ARBA" id="ARBA00005446"/>
    </source>
</evidence>
<accession>A0A081BLC8</accession>
<dbReference type="InterPro" id="IPR006293">
    <property type="entry name" value="DNA_helicase_ATP-dep_RecQ_bac"/>
</dbReference>
<dbReference type="GO" id="GO:0003677">
    <property type="term" value="F:DNA binding"/>
    <property type="evidence" value="ECO:0007669"/>
    <property type="project" value="UniProtKB-KW"/>
</dbReference>
<proteinExistence type="inferred from homology"/>
<dbReference type="InterPro" id="IPR011545">
    <property type="entry name" value="DEAD/DEAH_box_helicase_dom"/>
</dbReference>
<dbReference type="Pfam" id="PF16124">
    <property type="entry name" value="RecQ_Zn_bind"/>
    <property type="match status" value="1"/>
</dbReference>
<evidence type="ECO:0000259" key="18">
    <source>
        <dbReference type="PROSITE" id="PS51192"/>
    </source>
</evidence>
<evidence type="ECO:0000256" key="13">
    <source>
        <dbReference type="ARBA" id="ARBA00023204"/>
    </source>
</evidence>
<dbReference type="GO" id="GO:0005737">
    <property type="term" value="C:cytoplasm"/>
    <property type="evidence" value="ECO:0007669"/>
    <property type="project" value="TreeGrafter"/>
</dbReference>
<dbReference type="GO" id="GO:0046872">
    <property type="term" value="F:metal ion binding"/>
    <property type="evidence" value="ECO:0007669"/>
    <property type="project" value="UniProtKB-KW"/>
</dbReference>
<dbReference type="GO" id="GO:0006281">
    <property type="term" value="P:DNA repair"/>
    <property type="evidence" value="ECO:0007669"/>
    <property type="project" value="UniProtKB-KW"/>
</dbReference>
<dbReference type="SMART" id="SM00956">
    <property type="entry name" value="RQC"/>
    <property type="match status" value="1"/>
</dbReference>
<evidence type="ECO:0000256" key="12">
    <source>
        <dbReference type="ARBA" id="ARBA00023172"/>
    </source>
</evidence>
<dbReference type="GO" id="GO:0005524">
    <property type="term" value="F:ATP binding"/>
    <property type="evidence" value="ECO:0007669"/>
    <property type="project" value="UniProtKB-KW"/>
</dbReference>
<keyword evidence="13" id="KW-0234">DNA repair</keyword>
<dbReference type="InterPro" id="IPR014001">
    <property type="entry name" value="Helicase_ATP-bd"/>
</dbReference>
<evidence type="ECO:0000256" key="7">
    <source>
        <dbReference type="ARBA" id="ARBA00022801"/>
    </source>
</evidence>
<dbReference type="InterPro" id="IPR036390">
    <property type="entry name" value="WH_DNA-bd_sf"/>
</dbReference>
<keyword evidence="21" id="KW-1185">Reference proteome</keyword>
<dbReference type="InterPro" id="IPR036388">
    <property type="entry name" value="WH-like_DNA-bd_sf"/>
</dbReference>
<evidence type="ECO:0000256" key="5">
    <source>
        <dbReference type="ARBA" id="ARBA00022741"/>
    </source>
</evidence>
<sequence>MLHQARHILKSVFGYDEFRPLQEEIIANVLQRKDTLAIMPTGGGKSLCYQIPALLFDGLTVVVSPLISLMTDQVQQLAELGVAAVVLNSSISDREYQQGVGRIARNDAKLLFVAPETLLMNKTRALLTSQRVECFAIDEAHCISEWGHDFRPEYRQLADVRQQFPQAGCLALTATATPRVQNDIAASLNFSAGSRFVASFNRQNLRLDVVPKIDPVRQTLEFLAQFPQQSGIIYCQTRQQVDELARLLHQRGFPVASYHAGLSDEERHANQTRFIRDDIPLMVATIAFGMGINKPNIRFILHYDLPKNIESYYQQIGRAGRDGLPAHCLLLFGSADMWKIKYFINQKDEREQRIALAHLNALISFAETTECRRIPLLKYFGEEPAASECGFCDNCLTERQPLVDVTIPAQKFLSCVKRTNETFGAGHVIDVLRGSQAEKVFKFGHHQLSTYGIGLEYSKAQWFFLSRQFVQQELLTQDAQFGSLKLTPKAWEVMRGHMQVFAKLEMSPQRATAARDASPEEYNRELFELLRQQRKTLADTHNVPPYAIFPDKTLIEMATYFPQSEQSLRTIHGVGEIKYERYGQTFLSLLREHCQAHQLAERPKTVSKLNDDIPKSTKILKHHIVGDAFNAGKSVQELMGDYRVKIAMILQHLHKYLLEGRPLRQNNELLAYCALSPAQQQRVLSAFAEIGTEYLKPVFEALNEEVSYDDLHILRLHFLMQSNAS</sequence>
<dbReference type="SMART" id="SM00487">
    <property type="entry name" value="DEXDc"/>
    <property type="match status" value="1"/>
</dbReference>
<comment type="similarity">
    <text evidence="3">Belongs to the helicase family. RecQ subfamily.</text>
</comment>
<dbReference type="EMBL" id="DF820457">
    <property type="protein sequence ID" value="GAK51194.1"/>
    <property type="molecule type" value="Genomic_DNA"/>
</dbReference>
<dbReference type="SMART" id="SM00341">
    <property type="entry name" value="HRDC"/>
    <property type="match status" value="1"/>
</dbReference>
<keyword evidence="4" id="KW-0479">Metal-binding</keyword>
<feature type="domain" description="Helicase ATP-binding" evidence="18">
    <location>
        <begin position="26"/>
        <end position="194"/>
    </location>
</feature>
<dbReference type="InterPro" id="IPR029491">
    <property type="entry name" value="Helicase_HTH"/>
</dbReference>
<dbReference type="InterPro" id="IPR018982">
    <property type="entry name" value="RQC_domain"/>
</dbReference>
<evidence type="ECO:0000259" key="17">
    <source>
        <dbReference type="PROSITE" id="PS50967"/>
    </source>
</evidence>
<reference evidence="20" key="1">
    <citation type="journal article" date="2015" name="PeerJ">
        <title>First genomic representation of candidate bacterial phylum KSB3 points to enhanced environmental sensing as a trigger of wastewater bulking.</title>
        <authorList>
            <person name="Sekiguchi Y."/>
            <person name="Ohashi A."/>
            <person name="Parks D.H."/>
            <person name="Yamauchi T."/>
            <person name="Tyson G.W."/>
            <person name="Hugenholtz P."/>
        </authorList>
    </citation>
    <scope>NUCLEOTIDE SEQUENCE [LARGE SCALE GENOMIC DNA]</scope>
</reference>
<dbReference type="InterPro" id="IPR002121">
    <property type="entry name" value="HRDC_dom"/>
</dbReference>
<evidence type="ECO:0000256" key="10">
    <source>
        <dbReference type="ARBA" id="ARBA00022840"/>
    </source>
</evidence>
<keyword evidence="11" id="KW-0238">DNA-binding</keyword>
<dbReference type="PANTHER" id="PTHR13710">
    <property type="entry name" value="DNA HELICASE RECQ FAMILY MEMBER"/>
    <property type="match status" value="1"/>
</dbReference>
<dbReference type="Pfam" id="PF09382">
    <property type="entry name" value="RQC"/>
    <property type="match status" value="1"/>
</dbReference>
<dbReference type="GO" id="GO:0043138">
    <property type="term" value="F:3'-5' DNA helicase activity"/>
    <property type="evidence" value="ECO:0007669"/>
    <property type="project" value="UniProtKB-EC"/>
</dbReference>
<evidence type="ECO:0000256" key="4">
    <source>
        <dbReference type="ARBA" id="ARBA00022723"/>
    </source>
</evidence>
<dbReference type="GO" id="GO:0030894">
    <property type="term" value="C:replisome"/>
    <property type="evidence" value="ECO:0007669"/>
    <property type="project" value="TreeGrafter"/>
</dbReference>
<dbReference type="Pfam" id="PF00570">
    <property type="entry name" value="HRDC"/>
    <property type="match status" value="1"/>
</dbReference>
<dbReference type="PANTHER" id="PTHR13710:SF105">
    <property type="entry name" value="ATP-DEPENDENT DNA HELICASE Q1"/>
    <property type="match status" value="1"/>
</dbReference>
<gene>
    <name evidence="20" type="ORF">U14_02436</name>
</gene>
<comment type="catalytic activity">
    <reaction evidence="15">
        <text>Couples ATP hydrolysis with the unwinding of duplex DNA by translocating in the 3'-5' direction.</text>
        <dbReference type="EC" id="5.6.2.4"/>
    </reaction>
</comment>
<dbReference type="PROSITE" id="PS50967">
    <property type="entry name" value="HRDC"/>
    <property type="match status" value="1"/>
</dbReference>
<dbReference type="Gene3D" id="1.10.10.10">
    <property type="entry name" value="Winged helix-like DNA-binding domain superfamily/Winged helix DNA-binding domain"/>
    <property type="match status" value="1"/>
</dbReference>
<evidence type="ECO:0000256" key="16">
    <source>
        <dbReference type="NCBIfam" id="TIGR01389"/>
    </source>
</evidence>
<dbReference type="GO" id="GO:0006260">
    <property type="term" value="P:DNA replication"/>
    <property type="evidence" value="ECO:0007669"/>
    <property type="project" value="InterPro"/>
</dbReference>
<dbReference type="CDD" id="cd18794">
    <property type="entry name" value="SF2_C_RecQ"/>
    <property type="match status" value="1"/>
</dbReference>
<evidence type="ECO:0000256" key="8">
    <source>
        <dbReference type="ARBA" id="ARBA00022806"/>
    </source>
</evidence>
<dbReference type="HOGENOM" id="CLU_001103_14_3_0"/>
<dbReference type="FunFam" id="1.10.150.80:FF:000002">
    <property type="entry name" value="ATP-dependent DNA helicase RecQ"/>
    <property type="match status" value="1"/>
</dbReference>
<keyword evidence="12" id="KW-0233">DNA recombination</keyword>
<dbReference type="AlphaFoldDB" id="A0A081BLC8"/>
<evidence type="ECO:0000313" key="20">
    <source>
        <dbReference type="EMBL" id="GAK51194.1"/>
    </source>
</evidence>
<dbReference type="InterPro" id="IPR027417">
    <property type="entry name" value="P-loop_NTPase"/>
</dbReference>
<keyword evidence="9" id="KW-0862">Zinc</keyword>
<dbReference type="EC" id="5.6.2.4" evidence="16"/>
<evidence type="ECO:0000313" key="21">
    <source>
        <dbReference type="Proteomes" id="UP000030700"/>
    </source>
</evidence>
<keyword evidence="8 20" id="KW-0347">Helicase</keyword>
<evidence type="ECO:0000256" key="2">
    <source>
        <dbReference type="ARBA" id="ARBA00001947"/>
    </source>
</evidence>
<dbReference type="Gene3D" id="1.10.150.80">
    <property type="entry name" value="HRDC domain"/>
    <property type="match status" value="1"/>
</dbReference>
<feature type="domain" description="Helicase C-terminal" evidence="19">
    <location>
        <begin position="215"/>
        <end position="363"/>
    </location>
</feature>
<dbReference type="SUPFAM" id="SSF47819">
    <property type="entry name" value="HRDC-like"/>
    <property type="match status" value="1"/>
</dbReference>
<evidence type="ECO:0000256" key="14">
    <source>
        <dbReference type="ARBA" id="ARBA00023235"/>
    </source>
</evidence>
<dbReference type="FunFam" id="3.40.50.300:FF:000296">
    <property type="entry name" value="ATP-dependent DNA helicase RecQ"/>
    <property type="match status" value="1"/>
</dbReference>
<keyword evidence="10" id="KW-0067">ATP-binding</keyword>
<dbReference type="GO" id="GO:0006310">
    <property type="term" value="P:DNA recombination"/>
    <property type="evidence" value="ECO:0007669"/>
    <property type="project" value="UniProtKB-UniRule"/>
</dbReference>
<feature type="domain" description="HRDC" evidence="17">
    <location>
        <begin position="520"/>
        <end position="600"/>
    </location>
</feature>
<dbReference type="NCBIfam" id="TIGR01389">
    <property type="entry name" value="recQ"/>
    <property type="match status" value="1"/>
</dbReference>
<dbReference type="GO" id="GO:0009378">
    <property type="term" value="F:four-way junction helicase activity"/>
    <property type="evidence" value="ECO:0007669"/>
    <property type="project" value="TreeGrafter"/>
</dbReference>
<dbReference type="InterPro" id="IPR010997">
    <property type="entry name" value="HRDC-like_sf"/>
</dbReference>
<dbReference type="STRING" id="1499966.U14_02436"/>
<dbReference type="PROSITE" id="PS51194">
    <property type="entry name" value="HELICASE_CTER"/>
    <property type="match status" value="1"/>
</dbReference>
<dbReference type="InterPro" id="IPR032284">
    <property type="entry name" value="RecQ_Zn-bd"/>
</dbReference>
<evidence type="ECO:0000256" key="11">
    <source>
        <dbReference type="ARBA" id="ARBA00023125"/>
    </source>
</evidence>
<dbReference type="InterPro" id="IPR001650">
    <property type="entry name" value="Helicase_C-like"/>
</dbReference>
<comment type="cofactor">
    <cofactor evidence="1">
        <name>Mg(2+)</name>
        <dbReference type="ChEBI" id="CHEBI:18420"/>
    </cofactor>
</comment>
<dbReference type="InterPro" id="IPR004589">
    <property type="entry name" value="DNA_helicase_ATP-dep_RecQ"/>
</dbReference>
<dbReference type="GO" id="GO:0016787">
    <property type="term" value="F:hydrolase activity"/>
    <property type="evidence" value="ECO:0007669"/>
    <property type="project" value="UniProtKB-KW"/>
</dbReference>
<organism evidence="20">
    <name type="scientific">Candidatus Moduliflexus flocculans</name>
    <dbReference type="NCBI Taxonomy" id="1499966"/>
    <lineage>
        <taxon>Bacteria</taxon>
        <taxon>Candidatus Moduliflexota</taxon>
        <taxon>Candidatus Moduliflexia</taxon>
        <taxon>Candidatus Moduliflexales</taxon>
        <taxon>Candidatus Moduliflexaceae</taxon>
    </lineage>
</organism>
<dbReference type="FunFam" id="3.40.50.300:FF:000156">
    <property type="entry name" value="ATP-dependent DNA helicase recQ"/>
    <property type="match status" value="1"/>
</dbReference>
<dbReference type="SMART" id="SM00490">
    <property type="entry name" value="HELICc"/>
    <property type="match status" value="1"/>
</dbReference>
<dbReference type="Pfam" id="PF00271">
    <property type="entry name" value="Helicase_C"/>
    <property type="match status" value="1"/>
</dbReference>
<protein>
    <recommendedName>
        <fullName evidence="16">DNA helicase RecQ</fullName>
        <ecNumber evidence="16">5.6.2.4</ecNumber>
    </recommendedName>
</protein>